<protein>
    <recommendedName>
        <fullName evidence="3">CCHC-type domain-containing protein</fullName>
    </recommendedName>
</protein>
<feature type="compositionally biased region" description="Basic residues" evidence="2">
    <location>
        <begin position="608"/>
        <end position="624"/>
    </location>
</feature>
<feature type="region of interest" description="Disordered" evidence="2">
    <location>
        <begin position="1"/>
        <end position="103"/>
    </location>
</feature>
<keyword evidence="1" id="KW-0863">Zinc-finger</keyword>
<dbReference type="PANTHER" id="PTHR31286">
    <property type="entry name" value="GLYCINE-RICH CELL WALL STRUCTURAL PROTEIN 1.8-LIKE"/>
    <property type="match status" value="1"/>
</dbReference>
<organism evidence="4 5">
    <name type="scientific">Brassica carinata</name>
    <name type="common">Ethiopian mustard</name>
    <name type="synonym">Abyssinian cabbage</name>
    <dbReference type="NCBI Taxonomy" id="52824"/>
    <lineage>
        <taxon>Eukaryota</taxon>
        <taxon>Viridiplantae</taxon>
        <taxon>Streptophyta</taxon>
        <taxon>Embryophyta</taxon>
        <taxon>Tracheophyta</taxon>
        <taxon>Spermatophyta</taxon>
        <taxon>Magnoliopsida</taxon>
        <taxon>eudicotyledons</taxon>
        <taxon>Gunneridae</taxon>
        <taxon>Pentapetalae</taxon>
        <taxon>rosids</taxon>
        <taxon>malvids</taxon>
        <taxon>Brassicales</taxon>
        <taxon>Brassicaceae</taxon>
        <taxon>Brassiceae</taxon>
        <taxon>Brassica</taxon>
    </lineage>
</organism>
<comment type="caution">
    <text evidence="4">The sequence shown here is derived from an EMBL/GenBank/DDBJ whole genome shotgun (WGS) entry which is preliminary data.</text>
</comment>
<evidence type="ECO:0000313" key="4">
    <source>
        <dbReference type="EMBL" id="KAG2273143.1"/>
    </source>
</evidence>
<dbReference type="InterPro" id="IPR001878">
    <property type="entry name" value="Znf_CCHC"/>
</dbReference>
<dbReference type="PANTHER" id="PTHR31286:SF133">
    <property type="entry name" value="TA11-LIKE NON-LTR RETROELEMENT PROTEIN-RELATED"/>
    <property type="match status" value="1"/>
</dbReference>
<feature type="region of interest" description="Disordered" evidence="2">
    <location>
        <begin position="573"/>
        <end position="624"/>
    </location>
</feature>
<dbReference type="GO" id="GO:0003676">
    <property type="term" value="F:nucleic acid binding"/>
    <property type="evidence" value="ECO:0007669"/>
    <property type="project" value="InterPro"/>
</dbReference>
<proteinExistence type="predicted"/>
<dbReference type="GO" id="GO:0008270">
    <property type="term" value="F:zinc ion binding"/>
    <property type="evidence" value="ECO:0007669"/>
    <property type="project" value="UniProtKB-KW"/>
</dbReference>
<evidence type="ECO:0000259" key="3">
    <source>
        <dbReference type="PROSITE" id="PS50158"/>
    </source>
</evidence>
<feature type="compositionally biased region" description="Low complexity" evidence="2">
    <location>
        <begin position="29"/>
        <end position="43"/>
    </location>
</feature>
<feature type="compositionally biased region" description="Polar residues" evidence="2">
    <location>
        <begin position="580"/>
        <end position="600"/>
    </location>
</feature>
<evidence type="ECO:0000256" key="2">
    <source>
        <dbReference type="SAM" id="MobiDB-lite"/>
    </source>
</evidence>
<dbReference type="InterPro" id="IPR040256">
    <property type="entry name" value="At4g02000-like"/>
</dbReference>
<keyword evidence="1" id="KW-0862">Zinc</keyword>
<dbReference type="InterPro" id="IPR025558">
    <property type="entry name" value="DUF4283"/>
</dbReference>
<dbReference type="EMBL" id="JAAMPC010000013">
    <property type="protein sequence ID" value="KAG2273143.1"/>
    <property type="molecule type" value="Genomic_DNA"/>
</dbReference>
<evidence type="ECO:0000256" key="1">
    <source>
        <dbReference type="PROSITE-ProRule" id="PRU00047"/>
    </source>
</evidence>
<dbReference type="OrthoDB" id="1098763at2759"/>
<accession>A0A8X7QMZ9</accession>
<dbReference type="AlphaFoldDB" id="A0A8X7QMZ9"/>
<name>A0A8X7QMZ9_BRACI</name>
<keyword evidence="1" id="KW-0479">Metal-binding</keyword>
<feature type="domain" description="CCHC-type" evidence="3">
    <location>
        <begin position="418"/>
        <end position="431"/>
    </location>
</feature>
<reference evidence="4 5" key="1">
    <citation type="submission" date="2020-02" db="EMBL/GenBank/DDBJ databases">
        <authorList>
            <person name="Ma Q."/>
            <person name="Huang Y."/>
            <person name="Song X."/>
            <person name="Pei D."/>
        </authorList>
    </citation>
    <scope>NUCLEOTIDE SEQUENCE [LARGE SCALE GENOMIC DNA]</scope>
    <source>
        <strain evidence="4">Sxm20200214</strain>
        <tissue evidence="4">Leaf</tissue>
    </source>
</reference>
<dbReference type="Proteomes" id="UP000886595">
    <property type="component" value="Unassembled WGS sequence"/>
</dbReference>
<evidence type="ECO:0000313" key="5">
    <source>
        <dbReference type="Proteomes" id="UP000886595"/>
    </source>
</evidence>
<sequence length="624" mass="68578">MDPDEHVSYNTSNNAADKDPAQSESGDVSPIKDAISSDPSSIPVPVQVASEGSEENSKSSDPSAHVEASLAGADFGAGSDKVEDHNKTPISSSPVTPVTSSTALTPKQLEEYYRSVPPLQMKQPSQLGAWAKPLHFTPPATPPDPSTPRVEFAQLGINQSSWPSLKEGLQEKPKRKQLLVGKTLPPTNILPPPLLKPDGSHRFPWAAKMDPSKRNLFRAANPTFRIDGTPEVIIPSKVLLLGPENHDEYIIGQFHRCALPPGGLVHAVVNKLWGRSCRIAIKKHGESSFMFHIPHEATRKWVIERGVWHIDDCLLFVAPWSPAATLKTQEISTLPVWVNLKNIPDRCYSCLGISHIASGLGEPILTHKPRLDPTEMGEAKILVEMELDKSFPKLIACDDKQGNIYLVEVEYTWIPSTCVRCGNLGHKEKRCLLPPTVSNALKHKDMEAREESSNVPIVNIDQIGQSSLQPTSSQEKCTSTATLPNTHEIVSNVQKEMEQDIQEETMIVQGIDHSQIKEVTLSHSTSTFSSLAGASLAPSDKNIMEETPSCMVIDETTNSEDDVLNDPYLVIPSMDHSEGEPQTQMTTTRGGRLIKQTQKAQEMEWTKVKGRGKYVSRGRGNRNS</sequence>
<dbReference type="Pfam" id="PF14111">
    <property type="entry name" value="DUF4283"/>
    <property type="match status" value="1"/>
</dbReference>
<feature type="compositionally biased region" description="Low complexity" evidence="2">
    <location>
        <begin position="88"/>
        <end position="103"/>
    </location>
</feature>
<keyword evidence="5" id="KW-1185">Reference proteome</keyword>
<dbReference type="PROSITE" id="PS50158">
    <property type="entry name" value="ZF_CCHC"/>
    <property type="match status" value="1"/>
</dbReference>
<gene>
    <name evidence="4" type="ORF">Bca52824_067698</name>
</gene>